<organism evidence="3 4">
    <name type="scientific">Gemmata palustris</name>
    <dbReference type="NCBI Taxonomy" id="2822762"/>
    <lineage>
        <taxon>Bacteria</taxon>
        <taxon>Pseudomonadati</taxon>
        <taxon>Planctomycetota</taxon>
        <taxon>Planctomycetia</taxon>
        <taxon>Gemmatales</taxon>
        <taxon>Gemmataceae</taxon>
        <taxon>Gemmata</taxon>
    </lineage>
</organism>
<comment type="caution">
    <text evidence="3">The sequence shown here is derived from an EMBL/GenBank/DDBJ whole genome shotgun (WGS) entry which is preliminary data.</text>
</comment>
<sequence>MAPPPSPSRYESLDVWRGAACLLVVALHATVYSANESFDARVRSEGGSVFEWVLVAAGRLWIGVPLFFVISGYCIAASADAVRARPGGVGRYFVRRARRIYPPLWAALVLAVAVMFLLPPFAQPAPTSEGAVPLAPPAHLTVWQWVGNATLTESWRAALAGGPTGYVLGQLWTLCYEEQFYIVMGAILLIARRWFFPGVWLVTALVLFNLSSLTPYPVRPAGLFTDGLWIAFAAGVAVYYRLIHAPATTGASIEFALLIFGATALAGEADPFDTRQTLAKYNAVACGFAVLLCRLRRFDSALATSRWTAPLRFCGRMCYSLYLTHPLVAVPIAWMCSRAGVATPALTVLVTLPLCMVSAAGLGYAFHRVVERRFLGPSRAPGAG</sequence>
<dbReference type="PANTHER" id="PTHR23028">
    <property type="entry name" value="ACETYLTRANSFERASE"/>
    <property type="match status" value="1"/>
</dbReference>
<feature type="domain" description="Acyltransferase 3" evidence="2">
    <location>
        <begin position="11"/>
        <end position="355"/>
    </location>
</feature>
<name>A0ABS5BSG7_9BACT</name>
<feature type="transmembrane region" description="Helical" evidence="1">
    <location>
        <begin position="222"/>
        <end position="240"/>
    </location>
</feature>
<feature type="transmembrane region" description="Helical" evidence="1">
    <location>
        <begin position="198"/>
        <end position="216"/>
    </location>
</feature>
<evidence type="ECO:0000313" key="4">
    <source>
        <dbReference type="Proteomes" id="UP000676565"/>
    </source>
</evidence>
<evidence type="ECO:0000256" key="1">
    <source>
        <dbReference type="SAM" id="Phobius"/>
    </source>
</evidence>
<dbReference type="EMBL" id="JAGKQQ010000001">
    <property type="protein sequence ID" value="MBP3956591.1"/>
    <property type="molecule type" value="Genomic_DNA"/>
</dbReference>
<protein>
    <submittedName>
        <fullName evidence="3">Acyltransferase</fullName>
    </submittedName>
</protein>
<keyword evidence="1" id="KW-1133">Transmembrane helix</keyword>
<dbReference type="GO" id="GO:0016746">
    <property type="term" value="F:acyltransferase activity"/>
    <property type="evidence" value="ECO:0007669"/>
    <property type="project" value="UniProtKB-KW"/>
</dbReference>
<dbReference type="PANTHER" id="PTHR23028:SF53">
    <property type="entry name" value="ACYL_TRANSF_3 DOMAIN-CONTAINING PROTEIN"/>
    <property type="match status" value="1"/>
</dbReference>
<dbReference type="InterPro" id="IPR002656">
    <property type="entry name" value="Acyl_transf_3_dom"/>
</dbReference>
<keyword evidence="3" id="KW-0808">Transferase</keyword>
<dbReference type="InterPro" id="IPR050879">
    <property type="entry name" value="Acyltransferase_3"/>
</dbReference>
<dbReference type="Proteomes" id="UP000676565">
    <property type="component" value="Unassembled WGS sequence"/>
</dbReference>
<feature type="transmembrane region" description="Helical" evidence="1">
    <location>
        <begin position="316"/>
        <end position="335"/>
    </location>
</feature>
<feature type="transmembrane region" description="Helical" evidence="1">
    <location>
        <begin position="57"/>
        <end position="79"/>
    </location>
</feature>
<evidence type="ECO:0000259" key="2">
    <source>
        <dbReference type="Pfam" id="PF01757"/>
    </source>
</evidence>
<feature type="transmembrane region" description="Helical" evidence="1">
    <location>
        <begin position="100"/>
        <end position="118"/>
    </location>
</feature>
<keyword evidence="3" id="KW-0012">Acyltransferase</keyword>
<keyword evidence="1" id="KW-0472">Membrane</keyword>
<evidence type="ECO:0000313" key="3">
    <source>
        <dbReference type="EMBL" id="MBP3956591.1"/>
    </source>
</evidence>
<accession>A0ABS5BSG7</accession>
<dbReference type="Pfam" id="PF01757">
    <property type="entry name" value="Acyl_transf_3"/>
    <property type="match status" value="1"/>
</dbReference>
<feature type="transmembrane region" description="Helical" evidence="1">
    <location>
        <begin position="341"/>
        <end position="366"/>
    </location>
</feature>
<reference evidence="3 4" key="1">
    <citation type="submission" date="2021-04" db="EMBL/GenBank/DDBJ databases">
        <authorList>
            <person name="Ivanova A."/>
        </authorList>
    </citation>
    <scope>NUCLEOTIDE SEQUENCE [LARGE SCALE GENOMIC DNA]</scope>
    <source>
        <strain evidence="3 4">G18</strain>
    </source>
</reference>
<proteinExistence type="predicted"/>
<keyword evidence="4" id="KW-1185">Reference proteome</keyword>
<gene>
    <name evidence="3" type="ORF">J8F10_15055</name>
</gene>
<dbReference type="RefSeq" id="WP_210654855.1">
    <property type="nucleotide sequence ID" value="NZ_JAGKQQ010000001.1"/>
</dbReference>
<keyword evidence="1" id="KW-0812">Transmembrane</keyword>